<organism evidence="2 3">
    <name type="scientific">Candidatus Woesebacteria bacterium RIFCSPHIGHO2_01_FULL_38_26b</name>
    <dbReference type="NCBI Taxonomy" id="1802491"/>
    <lineage>
        <taxon>Bacteria</taxon>
        <taxon>Candidatus Woeseibacteriota</taxon>
    </lineage>
</organism>
<dbReference type="GO" id="GO:0006364">
    <property type="term" value="P:rRNA processing"/>
    <property type="evidence" value="ECO:0007669"/>
    <property type="project" value="InterPro"/>
</dbReference>
<evidence type="ECO:0000256" key="1">
    <source>
        <dbReference type="ARBA" id="ARBA00022801"/>
    </source>
</evidence>
<dbReference type="InterPro" id="IPR005754">
    <property type="entry name" value="Sortase"/>
</dbReference>
<proteinExistence type="predicted"/>
<accession>A0A1F7Y1Z8</accession>
<evidence type="ECO:0008006" key="4">
    <source>
        <dbReference type="Google" id="ProtNLM"/>
    </source>
</evidence>
<protein>
    <recommendedName>
        <fullName evidence="4">Sortase</fullName>
    </recommendedName>
</protein>
<dbReference type="Proteomes" id="UP000176741">
    <property type="component" value="Unassembled WGS sequence"/>
</dbReference>
<dbReference type="SUPFAM" id="SSF53098">
    <property type="entry name" value="Ribonuclease H-like"/>
    <property type="match status" value="1"/>
</dbReference>
<keyword evidence="1" id="KW-0378">Hydrolase</keyword>
<gene>
    <name evidence="2" type="ORF">A2771_01550</name>
</gene>
<reference evidence="2 3" key="1">
    <citation type="journal article" date="2016" name="Nat. Commun.">
        <title>Thousands of microbial genomes shed light on interconnected biogeochemical processes in an aquifer system.</title>
        <authorList>
            <person name="Anantharaman K."/>
            <person name="Brown C.T."/>
            <person name="Hug L.A."/>
            <person name="Sharon I."/>
            <person name="Castelle C.J."/>
            <person name="Probst A.J."/>
            <person name="Thomas B.C."/>
            <person name="Singh A."/>
            <person name="Wilkins M.J."/>
            <person name="Karaoz U."/>
            <person name="Brodie E.L."/>
            <person name="Williams K.H."/>
            <person name="Hubbard S.S."/>
            <person name="Banfield J.F."/>
        </authorList>
    </citation>
    <scope>NUCLEOTIDE SEQUENCE [LARGE SCALE GENOMIC DNA]</scope>
</reference>
<evidence type="ECO:0000313" key="2">
    <source>
        <dbReference type="EMBL" id="OGM21301.1"/>
    </source>
</evidence>
<dbReference type="NCBIfam" id="TIGR01076">
    <property type="entry name" value="sortase_fam"/>
    <property type="match status" value="1"/>
</dbReference>
<evidence type="ECO:0000313" key="3">
    <source>
        <dbReference type="Proteomes" id="UP000176741"/>
    </source>
</evidence>
<dbReference type="SUPFAM" id="SSF63817">
    <property type="entry name" value="Sortase"/>
    <property type="match status" value="1"/>
</dbReference>
<dbReference type="InterPro" id="IPR023365">
    <property type="entry name" value="Sortase_dom-sf"/>
</dbReference>
<dbReference type="Pfam" id="PF04203">
    <property type="entry name" value="Sortase"/>
    <property type="match status" value="1"/>
</dbReference>
<name>A0A1F7Y1Z8_9BACT</name>
<sequence>MRILGIDYGKRKMGFAVGDTETKLAEPLKVLRYRDINLLSEQIEKIAVTIGGEDLAKSLIQYPGTALPGKTGNTVVFGHSILPQYFDPKNYLSIFSTLPTLKKGDEIYTYFDGISYRYEVDDIFEVSPKDIQVLEQNTNGSFITLITCTPPGHPLKPKRLIVRAKLIPVNAGRNEAEAISESPELDSVGSEGFASLYN</sequence>
<dbReference type="EMBL" id="MGGD01000014">
    <property type="protein sequence ID" value="OGM21301.1"/>
    <property type="molecule type" value="Genomic_DNA"/>
</dbReference>
<dbReference type="GO" id="GO:0016787">
    <property type="term" value="F:hydrolase activity"/>
    <property type="evidence" value="ECO:0007669"/>
    <property type="project" value="UniProtKB-KW"/>
</dbReference>
<dbReference type="AlphaFoldDB" id="A0A1F7Y1Z8"/>
<dbReference type="Gene3D" id="2.40.260.10">
    <property type="entry name" value="Sortase"/>
    <property type="match status" value="1"/>
</dbReference>
<dbReference type="InterPro" id="IPR012337">
    <property type="entry name" value="RNaseH-like_sf"/>
</dbReference>
<comment type="caution">
    <text evidence="2">The sequence shown here is derived from an EMBL/GenBank/DDBJ whole genome shotgun (WGS) entry which is preliminary data.</text>
</comment>